<feature type="compositionally biased region" description="Polar residues" evidence="1">
    <location>
        <begin position="1"/>
        <end position="11"/>
    </location>
</feature>
<evidence type="ECO:0000313" key="2">
    <source>
        <dbReference type="EMBL" id="CAF1345402.1"/>
    </source>
</evidence>
<feature type="non-terminal residue" evidence="2">
    <location>
        <position position="164"/>
    </location>
</feature>
<dbReference type="Proteomes" id="UP000682733">
    <property type="component" value="Unassembled WGS sequence"/>
</dbReference>
<proteinExistence type="predicted"/>
<dbReference type="EMBL" id="CAJOBA010043901">
    <property type="protein sequence ID" value="CAF4156379.1"/>
    <property type="molecule type" value="Genomic_DNA"/>
</dbReference>
<gene>
    <name evidence="2" type="ORF">OVA965_LOCUS30541</name>
    <name evidence="3" type="ORF">TMI583_LOCUS31347</name>
</gene>
<dbReference type="Proteomes" id="UP000677228">
    <property type="component" value="Unassembled WGS sequence"/>
</dbReference>
<evidence type="ECO:0000256" key="1">
    <source>
        <dbReference type="SAM" id="MobiDB-lite"/>
    </source>
</evidence>
<evidence type="ECO:0000313" key="4">
    <source>
        <dbReference type="Proteomes" id="UP000677228"/>
    </source>
</evidence>
<organism evidence="2 4">
    <name type="scientific">Didymodactylos carnosus</name>
    <dbReference type="NCBI Taxonomy" id="1234261"/>
    <lineage>
        <taxon>Eukaryota</taxon>
        <taxon>Metazoa</taxon>
        <taxon>Spiralia</taxon>
        <taxon>Gnathifera</taxon>
        <taxon>Rotifera</taxon>
        <taxon>Eurotatoria</taxon>
        <taxon>Bdelloidea</taxon>
        <taxon>Philodinida</taxon>
        <taxon>Philodinidae</taxon>
        <taxon>Didymodactylos</taxon>
    </lineage>
</organism>
<comment type="caution">
    <text evidence="2">The sequence shown here is derived from an EMBL/GenBank/DDBJ whole genome shotgun (WGS) entry which is preliminary data.</text>
</comment>
<feature type="compositionally biased region" description="Basic and acidic residues" evidence="1">
    <location>
        <begin position="12"/>
        <end position="21"/>
    </location>
</feature>
<dbReference type="AlphaFoldDB" id="A0A8S2EYK0"/>
<feature type="compositionally biased region" description="Low complexity" evidence="1">
    <location>
        <begin position="63"/>
        <end position="93"/>
    </location>
</feature>
<name>A0A8S2EYK0_9BILA</name>
<dbReference type="EMBL" id="CAJNOK010022267">
    <property type="protein sequence ID" value="CAF1345402.1"/>
    <property type="molecule type" value="Genomic_DNA"/>
</dbReference>
<evidence type="ECO:0000313" key="3">
    <source>
        <dbReference type="EMBL" id="CAF4156379.1"/>
    </source>
</evidence>
<reference evidence="2" key="1">
    <citation type="submission" date="2021-02" db="EMBL/GenBank/DDBJ databases">
        <authorList>
            <person name="Nowell W R."/>
        </authorList>
    </citation>
    <scope>NUCLEOTIDE SEQUENCE</scope>
</reference>
<feature type="region of interest" description="Disordered" evidence="1">
    <location>
        <begin position="63"/>
        <end position="101"/>
    </location>
</feature>
<sequence length="164" mass="18545">MLSRSSSLNSTKDSRLQTDGRSHRRNYFESLQNIRTATSNNLNNLITSNRRAMISRLSSFNTNINNENENQNRFSRQSNKKLSNNNENLLPSSIHKSESEPPVETLKMSIIKEDIDSLYQRLEGVHISSSMSTAVAQVDESSNENVSIVTYFTPEMSCTSLPQP</sequence>
<feature type="region of interest" description="Disordered" evidence="1">
    <location>
        <begin position="1"/>
        <end position="25"/>
    </location>
</feature>
<protein>
    <submittedName>
        <fullName evidence="2">Uncharacterized protein</fullName>
    </submittedName>
</protein>
<accession>A0A8S2EYK0</accession>